<evidence type="ECO:0000256" key="1">
    <source>
        <dbReference type="SAM" id="SignalP"/>
    </source>
</evidence>
<evidence type="ECO:0008006" key="4">
    <source>
        <dbReference type="Google" id="ProtNLM"/>
    </source>
</evidence>
<organism evidence="2 3">
    <name type="scientific">Archangium gephyra</name>
    <dbReference type="NCBI Taxonomy" id="48"/>
    <lineage>
        <taxon>Bacteria</taxon>
        <taxon>Pseudomonadati</taxon>
        <taxon>Myxococcota</taxon>
        <taxon>Myxococcia</taxon>
        <taxon>Myxococcales</taxon>
        <taxon>Cystobacterineae</taxon>
        <taxon>Archangiaceae</taxon>
        <taxon>Archangium</taxon>
    </lineage>
</organism>
<reference evidence="2 3" key="1">
    <citation type="submission" date="2017-08" db="EMBL/GenBank/DDBJ databases">
        <title>Infants hospitalized years apart are colonized by the same room-sourced microbial strains.</title>
        <authorList>
            <person name="Brooks B."/>
            <person name="Olm M.R."/>
            <person name="Firek B.A."/>
            <person name="Baker R."/>
            <person name="Thomas B.C."/>
            <person name="Morowitz M.J."/>
            <person name="Banfield J.F."/>
        </authorList>
    </citation>
    <scope>NUCLEOTIDE SEQUENCE [LARGE SCALE GENOMIC DNA]</scope>
    <source>
        <strain evidence="2">S2_003_000_R2_14</strain>
    </source>
</reference>
<dbReference type="Proteomes" id="UP000249061">
    <property type="component" value="Unassembled WGS sequence"/>
</dbReference>
<gene>
    <name evidence="2" type="ORF">DI536_32225</name>
</gene>
<feature type="chain" id="PRO_5015943479" description="Outer membrane protein beta-barrel domain-containing protein" evidence="1">
    <location>
        <begin position="19"/>
        <end position="208"/>
    </location>
</feature>
<evidence type="ECO:0000313" key="2">
    <source>
        <dbReference type="EMBL" id="PZR05581.1"/>
    </source>
</evidence>
<dbReference type="EMBL" id="QFQP01000044">
    <property type="protein sequence ID" value="PZR05581.1"/>
    <property type="molecule type" value="Genomic_DNA"/>
</dbReference>
<feature type="signal peptide" evidence="1">
    <location>
        <begin position="1"/>
        <end position="18"/>
    </location>
</feature>
<comment type="caution">
    <text evidence="2">The sequence shown here is derived from an EMBL/GenBank/DDBJ whole genome shotgun (WGS) entry which is preliminary data.</text>
</comment>
<keyword evidence="1" id="KW-0732">Signal</keyword>
<protein>
    <recommendedName>
        <fullName evidence="4">Outer membrane protein beta-barrel domain-containing protein</fullName>
    </recommendedName>
</protein>
<dbReference type="AlphaFoldDB" id="A0A2W5V697"/>
<evidence type="ECO:0000313" key="3">
    <source>
        <dbReference type="Proteomes" id="UP000249061"/>
    </source>
</evidence>
<accession>A0A2W5V697</accession>
<name>A0A2W5V697_9BACT</name>
<proteinExistence type="predicted"/>
<sequence>MFNRSVVLLALASTLALAQPDNSIDDVRGLRAGASFFGGVRTPFPAAEFGGELRGGVQVTQIFSLYGTIAGQVGLGPVPPGSLSGVSGAFTASLLAEVFLFELGFLAIGPGFGWGQLVVPDAILLGDQHGSISSTGAKAIANVRGGVTIPIRGWPPHSGVSIALNGQLMFHPDAELRFARTEGVAEQPPQYRMAMTFTPTLMVGVDWR</sequence>